<reference evidence="1" key="1">
    <citation type="submission" date="2019-08" db="EMBL/GenBank/DDBJ databases">
        <authorList>
            <person name="Kucharzyk K."/>
            <person name="Murdoch R.W."/>
            <person name="Higgins S."/>
            <person name="Loffler F."/>
        </authorList>
    </citation>
    <scope>NUCLEOTIDE SEQUENCE</scope>
</reference>
<proteinExistence type="predicted"/>
<protein>
    <recommendedName>
        <fullName evidence="2">DUF2007 domain-containing protein</fullName>
    </recommendedName>
</protein>
<evidence type="ECO:0008006" key="2">
    <source>
        <dbReference type="Google" id="ProtNLM"/>
    </source>
</evidence>
<organism evidence="1">
    <name type="scientific">bioreactor metagenome</name>
    <dbReference type="NCBI Taxonomy" id="1076179"/>
    <lineage>
        <taxon>unclassified sequences</taxon>
        <taxon>metagenomes</taxon>
        <taxon>ecological metagenomes</taxon>
    </lineage>
</organism>
<gene>
    <name evidence="1" type="ORF">SDC9_35383</name>
</gene>
<comment type="caution">
    <text evidence="1">The sequence shown here is derived from an EMBL/GenBank/DDBJ whole genome shotgun (WGS) entry which is preliminary data.</text>
</comment>
<accession>A0A644VDA3</accession>
<dbReference type="AlphaFoldDB" id="A0A644VDA3"/>
<dbReference type="EMBL" id="VSSQ01000278">
    <property type="protein sequence ID" value="MPL89349.1"/>
    <property type="molecule type" value="Genomic_DNA"/>
</dbReference>
<evidence type="ECO:0000313" key="1">
    <source>
        <dbReference type="EMBL" id="MPL89349.1"/>
    </source>
</evidence>
<name>A0A644VDA3_9ZZZZ</name>
<sequence length="76" mass="8951">MEEKIVKLKNYERMEEAMLDQSVLSENKISSSIPNSTSADILPMLHELNEGIALMVFEKDFEKAWEILKEYHQYDE</sequence>